<organism evidence="4 5">
    <name type="scientific">Ostreobium quekettii</name>
    <dbReference type="NCBI Taxonomy" id="121088"/>
    <lineage>
        <taxon>Eukaryota</taxon>
        <taxon>Viridiplantae</taxon>
        <taxon>Chlorophyta</taxon>
        <taxon>core chlorophytes</taxon>
        <taxon>Ulvophyceae</taxon>
        <taxon>TCBD clade</taxon>
        <taxon>Bryopsidales</taxon>
        <taxon>Ostreobineae</taxon>
        <taxon>Ostreobiaceae</taxon>
        <taxon>Ostreobium</taxon>
    </lineage>
</organism>
<dbReference type="Pfam" id="PF05834">
    <property type="entry name" value="Lycopene_cycl"/>
    <property type="match status" value="1"/>
</dbReference>
<dbReference type="Proteomes" id="UP000708148">
    <property type="component" value="Unassembled WGS sequence"/>
</dbReference>
<dbReference type="AlphaFoldDB" id="A0A8S1JEA5"/>
<dbReference type="Gene3D" id="3.50.50.60">
    <property type="entry name" value="FAD/NAD(P)-binding domain"/>
    <property type="match status" value="1"/>
</dbReference>
<proteinExistence type="inferred from homology"/>
<dbReference type="InterPro" id="IPR010108">
    <property type="entry name" value="Lycopene_cyclase_b/e"/>
</dbReference>
<evidence type="ECO:0008006" key="6">
    <source>
        <dbReference type="Google" id="ProtNLM"/>
    </source>
</evidence>
<dbReference type="PANTHER" id="PTHR39757:SF3">
    <property type="entry name" value="LYCOPENE EPSILON CYCLASE, CHLOROPLASTIC"/>
    <property type="match status" value="1"/>
</dbReference>
<evidence type="ECO:0000256" key="2">
    <source>
        <dbReference type="ARBA" id="ARBA00006599"/>
    </source>
</evidence>
<dbReference type="EMBL" id="CAJHUC010002930">
    <property type="protein sequence ID" value="CAD7704594.1"/>
    <property type="molecule type" value="Genomic_DNA"/>
</dbReference>
<keyword evidence="5" id="KW-1185">Reference proteome</keyword>
<dbReference type="InterPro" id="IPR036188">
    <property type="entry name" value="FAD/NAD-bd_sf"/>
</dbReference>
<protein>
    <recommendedName>
        <fullName evidence="6">Lycopene epsilon cyclase</fullName>
    </recommendedName>
</protein>
<dbReference type="GO" id="GO:0016860">
    <property type="term" value="F:intramolecular oxidoreductase activity"/>
    <property type="evidence" value="ECO:0007669"/>
    <property type="project" value="UniProtKB-ARBA"/>
</dbReference>
<feature type="region of interest" description="Disordered" evidence="3">
    <location>
        <begin position="1"/>
        <end position="43"/>
    </location>
</feature>
<comment type="similarity">
    <text evidence="2">Belongs to the lycopene cyclase family.</text>
</comment>
<comment type="pathway">
    <text evidence="1">Carotenoid biosynthesis.</text>
</comment>
<dbReference type="PANTHER" id="PTHR39757">
    <property type="match status" value="1"/>
</dbReference>
<evidence type="ECO:0000256" key="1">
    <source>
        <dbReference type="ARBA" id="ARBA00004829"/>
    </source>
</evidence>
<dbReference type="GO" id="GO:0016117">
    <property type="term" value="P:carotenoid biosynthetic process"/>
    <property type="evidence" value="ECO:0007669"/>
    <property type="project" value="InterPro"/>
</dbReference>
<reference evidence="4" key="1">
    <citation type="submission" date="2020-12" db="EMBL/GenBank/DDBJ databases">
        <authorList>
            <person name="Iha C."/>
        </authorList>
    </citation>
    <scope>NUCLEOTIDE SEQUENCE</scope>
</reference>
<accession>A0A8S1JEA5</accession>
<name>A0A8S1JEA5_9CHLO</name>
<dbReference type="SUPFAM" id="SSF51905">
    <property type="entry name" value="FAD/NAD(P)-binding domain"/>
    <property type="match status" value="1"/>
</dbReference>
<sequence>MTCPRATAPEGHSPLPRPTLPASRGPRLPSGPPSSSPRHRCDRARRCRVPGAIAQGAEAKGVGERAGGSDWNQWIREGQGEAALVRRQAEKRDGKQAKIADTLPAWDVSATADVAVVGCGPAGLALAGELGRRGMHVALVGLDSAFVNNYGVWRDEFSDLGLEGVLECVWEDSVCFFGEGQKVQVARGYGRVCRRKLREHLLKGCAGGQVSFHEGLVEKIDADQGEETSMLRCKDGSEVRARLVTLASGAAAGKFLKYEEDAPATVAQTAYGIEAEVDGYEKGFDPKSMLFMDYRRHHTGVWEDTAYTLEAGKHPNAGDGLWGTSKEVPSFLYAMPLLDGTVFLEETCLVANPALPFADLKRRLERRLAALGIRVKHVIDEEWSYIPIGGPLPIRDQAVTAFGAAANLIHPATGYSIARTLREAPAMADAIADAVKSCPLVGQRSDRVWDTLWSQEKRKQAAFHVFGMELLVKLDLASINNFFKTFFRLPEFFWRGFLASKLSSLDLVAFAGGMFVLAPMLTKFQLVSHFFTDQSGRYLVRTYFPKEDEAQGARSG</sequence>
<evidence type="ECO:0000313" key="5">
    <source>
        <dbReference type="Proteomes" id="UP000708148"/>
    </source>
</evidence>
<dbReference type="GO" id="GO:0016705">
    <property type="term" value="F:oxidoreductase activity, acting on paired donors, with incorporation or reduction of molecular oxygen"/>
    <property type="evidence" value="ECO:0007669"/>
    <property type="project" value="InterPro"/>
</dbReference>
<evidence type="ECO:0000256" key="3">
    <source>
        <dbReference type="SAM" id="MobiDB-lite"/>
    </source>
</evidence>
<dbReference type="NCBIfam" id="TIGR01790">
    <property type="entry name" value="carotene-cycl"/>
    <property type="match status" value="1"/>
</dbReference>
<gene>
    <name evidence="4" type="ORF">OSTQU699_LOCUS9949</name>
</gene>
<evidence type="ECO:0000313" key="4">
    <source>
        <dbReference type="EMBL" id="CAD7704594.1"/>
    </source>
</evidence>
<comment type="caution">
    <text evidence="4">The sequence shown here is derived from an EMBL/GenBank/DDBJ whole genome shotgun (WGS) entry which is preliminary data.</text>
</comment>
<dbReference type="OrthoDB" id="1716816at2759"/>